<sequence>MSFKRQNDTITFQEFISEFKKMIKAKFAPIHKRNDQLETRQKRSVPSHEKPESRRLAAEDWFEEEQLDNPTQDSLFVTRRPLSYDLGPIFDEEAHLETIEQSDPKETKVAAKEELFQISTRTHFDDIFKRRPLSYDLGPIFDEEEEQLDNPTQDSFLVTRRPLSYDLGPIFDEEAHLETIEQSDPKETKDVEYGEKKLWATLGKSNMEEGRVVSSVLNSQVQSKITEAIDFVFGESSFWNPAAKAKALLFEELKPFIGTKFQYNFLDVGCSKNVRDDLQYLEIWSFHPKEYDAGNGTQRNHHMIDKNTSCFLVRLSPSKHSLFRWTSPSKLLLSVGLVSHIKQQFEIASFWTGASHPATNWFGNIKGLSATFVRPIIPSVLVMCLRS</sequence>
<reference evidence="2" key="1">
    <citation type="submission" date="2019-12" db="EMBL/GenBank/DDBJ databases">
        <title>Genome sequencing and annotation of Brassica cretica.</title>
        <authorList>
            <person name="Studholme D.J."/>
            <person name="Sarris P.F."/>
        </authorList>
    </citation>
    <scope>NUCLEOTIDE SEQUENCE</scope>
    <source>
        <strain evidence="2">PFS-102/07</strain>
        <tissue evidence="2">Leaf</tissue>
    </source>
</reference>
<evidence type="ECO:0000313" key="2">
    <source>
        <dbReference type="EMBL" id="KAF2587208.1"/>
    </source>
</evidence>
<accession>A0A8S9K012</accession>
<dbReference type="AlphaFoldDB" id="A0A8S9K012"/>
<gene>
    <name evidence="2" type="ORF">F2Q70_00036383</name>
</gene>
<protein>
    <submittedName>
        <fullName evidence="2">Uncharacterized protein</fullName>
    </submittedName>
</protein>
<dbReference type="EMBL" id="QGKY02000246">
    <property type="protein sequence ID" value="KAF2587208.1"/>
    <property type="molecule type" value="Genomic_DNA"/>
</dbReference>
<proteinExistence type="predicted"/>
<name>A0A8S9K012_BRACR</name>
<evidence type="ECO:0000256" key="1">
    <source>
        <dbReference type="SAM" id="MobiDB-lite"/>
    </source>
</evidence>
<organism evidence="2">
    <name type="scientific">Brassica cretica</name>
    <name type="common">Mustard</name>
    <dbReference type="NCBI Taxonomy" id="69181"/>
    <lineage>
        <taxon>Eukaryota</taxon>
        <taxon>Viridiplantae</taxon>
        <taxon>Streptophyta</taxon>
        <taxon>Embryophyta</taxon>
        <taxon>Tracheophyta</taxon>
        <taxon>Spermatophyta</taxon>
        <taxon>Magnoliopsida</taxon>
        <taxon>eudicotyledons</taxon>
        <taxon>Gunneridae</taxon>
        <taxon>Pentapetalae</taxon>
        <taxon>rosids</taxon>
        <taxon>malvids</taxon>
        <taxon>Brassicales</taxon>
        <taxon>Brassicaceae</taxon>
        <taxon>Brassiceae</taxon>
        <taxon>Brassica</taxon>
    </lineage>
</organism>
<feature type="region of interest" description="Disordered" evidence="1">
    <location>
        <begin position="34"/>
        <end position="55"/>
    </location>
</feature>
<comment type="caution">
    <text evidence="2">The sequence shown here is derived from an EMBL/GenBank/DDBJ whole genome shotgun (WGS) entry which is preliminary data.</text>
</comment>